<feature type="domain" description="Guanylate cyclase" evidence="3">
    <location>
        <begin position="507"/>
        <end position="621"/>
    </location>
</feature>
<name>A0A3D9HRY3_9PROT</name>
<dbReference type="OrthoDB" id="7374210at2"/>
<reference evidence="4 5" key="1">
    <citation type="submission" date="2018-07" db="EMBL/GenBank/DDBJ databases">
        <title>Genomic Encyclopedia of Type Strains, Phase III (KMG-III): the genomes of soil and plant-associated and newly described type strains.</title>
        <authorList>
            <person name="Whitman W."/>
        </authorList>
    </citation>
    <scope>NUCLEOTIDE SEQUENCE [LARGE SCALE GENOMIC DNA]</scope>
    <source>
        <strain evidence="4 5">CECT 8488</strain>
    </source>
</reference>
<dbReference type="RefSeq" id="WP_147300967.1">
    <property type="nucleotide sequence ID" value="NZ_QRDW01000002.1"/>
</dbReference>
<evidence type="ECO:0000313" key="5">
    <source>
        <dbReference type="Proteomes" id="UP000256845"/>
    </source>
</evidence>
<feature type="compositionally biased region" description="Basic and acidic residues" evidence="1">
    <location>
        <begin position="107"/>
        <end position="129"/>
    </location>
</feature>
<evidence type="ECO:0000313" key="4">
    <source>
        <dbReference type="EMBL" id="RED52257.1"/>
    </source>
</evidence>
<dbReference type="EMBL" id="QRDW01000002">
    <property type="protein sequence ID" value="RED52257.1"/>
    <property type="molecule type" value="Genomic_DNA"/>
</dbReference>
<dbReference type="SMART" id="SM00044">
    <property type="entry name" value="CYCc"/>
    <property type="match status" value="1"/>
</dbReference>
<dbReference type="Gene3D" id="3.30.70.1230">
    <property type="entry name" value="Nucleotide cyclase"/>
    <property type="match status" value="1"/>
</dbReference>
<feature type="region of interest" description="Disordered" evidence="1">
    <location>
        <begin position="466"/>
        <end position="497"/>
    </location>
</feature>
<keyword evidence="2" id="KW-0812">Transmembrane</keyword>
<feature type="region of interest" description="Disordered" evidence="1">
    <location>
        <begin position="298"/>
        <end position="318"/>
    </location>
</feature>
<dbReference type="PROSITE" id="PS50125">
    <property type="entry name" value="GUANYLATE_CYCLASE_2"/>
    <property type="match status" value="1"/>
</dbReference>
<feature type="compositionally biased region" description="Polar residues" evidence="1">
    <location>
        <begin position="72"/>
        <end position="82"/>
    </location>
</feature>
<dbReference type="Proteomes" id="UP000256845">
    <property type="component" value="Unassembled WGS sequence"/>
</dbReference>
<dbReference type="InterPro" id="IPR029787">
    <property type="entry name" value="Nucleotide_cyclase"/>
</dbReference>
<dbReference type="GO" id="GO:0004016">
    <property type="term" value="F:adenylate cyclase activity"/>
    <property type="evidence" value="ECO:0007669"/>
    <property type="project" value="UniProtKB-ARBA"/>
</dbReference>
<sequence length="688" mass="74295">MSSRSTNYEVYYMQDGRWHLQASYNGEKREEAVEEAKSLEKEGHMQGACVVREAYNSHSNESVESVIYHSPQLKSKPNVSSISGGGPGGKTVKNAPPGSAAANAAKDAAEKEKKFQAEQRAQIEAERAQNDPALRQVPDGTADPCVPSPPSQPDYQEVPQGVDVIKLAISFFTASFAATLLTAIVFMILQMFGGNMIGRTLAMGILAVTFGMTFLAFFLPRLKRIIQEGAGVKRVKRRMDMPGMPDIPEIPGEAREYVSVYQPNKDGDSGLNMEGQPVQAATPEEKVAAAVMEEAGISSAQSSGQTAASAAPVPSNPFASADEVKSVADFEDVPDSMKGRDDGPVTGKAPLNRELKRIVTEAESKLGHTVLNDAYVRFGMILFLAGFAEPMAFCCRVSKEEGMEALVENVQKLGIDNSQARGFCLNVDEYLLDERYFGMYAAGRRAANWRINDEGAESGLIDAMKAWRTPPPPAEKKPTDHSVVPSGGQAREAGSGEEEQAVNKFVAVLFTDIVDSTSQQQSKGDEWLMKVVRAHNEIVRECLRFHNGREIKHTGDGIMASFPGVAESVESALAMQKGFARFRAAMPELSFGVRAGISAGEPIHEDGDIFGTPVNMAARVLNHAGDGEIAVSGIVREMCRGKGYGFESLGNFELKGFDEPQPIYRVALPDTMEKQPPAAVDVANASPE</sequence>
<feature type="compositionally biased region" description="Low complexity" evidence="1">
    <location>
        <begin position="298"/>
        <end position="311"/>
    </location>
</feature>
<accession>A0A3D9HRY3</accession>
<proteinExistence type="predicted"/>
<dbReference type="PANTHER" id="PTHR43081:SF19">
    <property type="entry name" value="PH-SENSITIVE ADENYLATE CYCLASE RV1264"/>
    <property type="match status" value="1"/>
</dbReference>
<dbReference type="AlphaFoldDB" id="A0A3D9HRY3"/>
<dbReference type="CDD" id="cd07302">
    <property type="entry name" value="CHD"/>
    <property type="match status" value="1"/>
</dbReference>
<evidence type="ECO:0000256" key="1">
    <source>
        <dbReference type="SAM" id="MobiDB-lite"/>
    </source>
</evidence>
<feature type="transmembrane region" description="Helical" evidence="2">
    <location>
        <begin position="167"/>
        <end position="189"/>
    </location>
</feature>
<dbReference type="InterPro" id="IPR001054">
    <property type="entry name" value="A/G_cyclase"/>
</dbReference>
<feature type="region of interest" description="Disordered" evidence="1">
    <location>
        <begin position="70"/>
        <end position="155"/>
    </location>
</feature>
<gene>
    <name evidence="4" type="ORF">DFP90_102275</name>
</gene>
<dbReference type="Pfam" id="PF00211">
    <property type="entry name" value="Guanylate_cyc"/>
    <property type="match status" value="1"/>
</dbReference>
<dbReference type="SUPFAM" id="SSF55073">
    <property type="entry name" value="Nucleotide cyclase"/>
    <property type="match status" value="1"/>
</dbReference>
<evidence type="ECO:0000256" key="2">
    <source>
        <dbReference type="SAM" id="Phobius"/>
    </source>
</evidence>
<comment type="caution">
    <text evidence="4">The sequence shown here is derived from an EMBL/GenBank/DDBJ whole genome shotgun (WGS) entry which is preliminary data.</text>
</comment>
<dbReference type="GO" id="GO:0035556">
    <property type="term" value="P:intracellular signal transduction"/>
    <property type="evidence" value="ECO:0007669"/>
    <property type="project" value="InterPro"/>
</dbReference>
<keyword evidence="2" id="KW-1133">Transmembrane helix</keyword>
<dbReference type="GO" id="GO:0006171">
    <property type="term" value="P:cAMP biosynthetic process"/>
    <property type="evidence" value="ECO:0007669"/>
    <property type="project" value="TreeGrafter"/>
</dbReference>
<protein>
    <submittedName>
        <fullName evidence="4">Class 3 adenylate cyclase</fullName>
    </submittedName>
</protein>
<dbReference type="InterPro" id="IPR050697">
    <property type="entry name" value="Adenylyl/Guanylyl_Cyclase_3/4"/>
</dbReference>
<keyword evidence="2" id="KW-0472">Membrane</keyword>
<dbReference type="PANTHER" id="PTHR43081">
    <property type="entry name" value="ADENYLATE CYCLASE, TERMINAL-DIFFERENTIATION SPECIFIC-RELATED"/>
    <property type="match status" value="1"/>
</dbReference>
<feature type="transmembrane region" description="Helical" evidence="2">
    <location>
        <begin position="201"/>
        <end position="219"/>
    </location>
</feature>
<keyword evidence="5" id="KW-1185">Reference proteome</keyword>
<organism evidence="4 5">
    <name type="scientific">Aestuariispira insulae</name>
    <dbReference type="NCBI Taxonomy" id="1461337"/>
    <lineage>
        <taxon>Bacteria</taxon>
        <taxon>Pseudomonadati</taxon>
        <taxon>Pseudomonadota</taxon>
        <taxon>Alphaproteobacteria</taxon>
        <taxon>Rhodospirillales</taxon>
        <taxon>Kiloniellaceae</taxon>
        <taxon>Aestuariispira</taxon>
    </lineage>
</organism>
<evidence type="ECO:0000259" key="3">
    <source>
        <dbReference type="PROSITE" id="PS50125"/>
    </source>
</evidence>